<dbReference type="InterPro" id="IPR004675">
    <property type="entry name" value="AhpD_core"/>
</dbReference>
<dbReference type="Proteomes" id="UP000664795">
    <property type="component" value="Unassembled WGS sequence"/>
</dbReference>
<evidence type="ECO:0000313" key="3">
    <source>
        <dbReference type="Proteomes" id="UP000664795"/>
    </source>
</evidence>
<keyword evidence="3" id="KW-1185">Reference proteome</keyword>
<dbReference type="EMBL" id="JAFMYU010000001">
    <property type="protein sequence ID" value="MBO0929389.1"/>
    <property type="molecule type" value="Genomic_DNA"/>
</dbReference>
<dbReference type="AlphaFoldDB" id="A0A939FZW1"/>
<dbReference type="NCBIfam" id="TIGR00778">
    <property type="entry name" value="ahpD_dom"/>
    <property type="match status" value="1"/>
</dbReference>
<dbReference type="PANTHER" id="PTHR33930:SF2">
    <property type="entry name" value="BLR3452 PROTEIN"/>
    <property type="match status" value="1"/>
</dbReference>
<evidence type="ECO:0000259" key="1">
    <source>
        <dbReference type="Pfam" id="PF02627"/>
    </source>
</evidence>
<evidence type="ECO:0000313" key="2">
    <source>
        <dbReference type="EMBL" id="MBO0929389.1"/>
    </source>
</evidence>
<feature type="domain" description="Carboxymuconolactone decarboxylase-like" evidence="1">
    <location>
        <begin position="23"/>
        <end position="88"/>
    </location>
</feature>
<dbReference type="SUPFAM" id="SSF69118">
    <property type="entry name" value="AhpD-like"/>
    <property type="match status" value="1"/>
</dbReference>
<organism evidence="2 3">
    <name type="scientific">Fibrella aquatilis</name>
    <dbReference type="NCBI Taxonomy" id="2817059"/>
    <lineage>
        <taxon>Bacteria</taxon>
        <taxon>Pseudomonadati</taxon>
        <taxon>Bacteroidota</taxon>
        <taxon>Cytophagia</taxon>
        <taxon>Cytophagales</taxon>
        <taxon>Spirosomataceae</taxon>
        <taxon>Fibrella</taxon>
    </lineage>
</organism>
<accession>A0A939FZW1</accession>
<comment type="caution">
    <text evidence="2">The sequence shown here is derived from an EMBL/GenBank/DDBJ whole genome shotgun (WGS) entry which is preliminary data.</text>
</comment>
<gene>
    <name evidence="2" type="ORF">J2I48_00190</name>
</gene>
<proteinExistence type="predicted"/>
<dbReference type="Pfam" id="PF02627">
    <property type="entry name" value="CMD"/>
    <property type="match status" value="1"/>
</dbReference>
<dbReference type="InterPro" id="IPR003779">
    <property type="entry name" value="CMD-like"/>
</dbReference>
<sequence length="137" mass="14715">MTYQEPADLKRDPKLVSLSPPEAQVWLAFDHSIEREDGQIPRKYRELMAVAASLTAQCAYCIDQHVRAAKRLGVTPAEIAEAVMIAAEQAPLSRRAAGAGRGHGGGLAPGICTSGSGPCAGWRNRPYRWIYAGKTGP</sequence>
<dbReference type="GO" id="GO:0051920">
    <property type="term" value="F:peroxiredoxin activity"/>
    <property type="evidence" value="ECO:0007669"/>
    <property type="project" value="InterPro"/>
</dbReference>
<reference evidence="2 3" key="1">
    <citation type="submission" date="2021-03" db="EMBL/GenBank/DDBJ databases">
        <title>Fibrella sp. HMF5036 genome sequencing and assembly.</title>
        <authorList>
            <person name="Kang H."/>
            <person name="Kim H."/>
            <person name="Bae S."/>
            <person name="Joh K."/>
        </authorList>
    </citation>
    <scope>NUCLEOTIDE SEQUENCE [LARGE SCALE GENOMIC DNA]</scope>
    <source>
        <strain evidence="2 3">HMF5036</strain>
    </source>
</reference>
<dbReference type="InterPro" id="IPR029032">
    <property type="entry name" value="AhpD-like"/>
</dbReference>
<dbReference type="PANTHER" id="PTHR33930">
    <property type="entry name" value="ALKYL HYDROPEROXIDE REDUCTASE AHPD"/>
    <property type="match status" value="1"/>
</dbReference>
<dbReference type="Gene3D" id="1.20.1290.10">
    <property type="entry name" value="AhpD-like"/>
    <property type="match status" value="1"/>
</dbReference>
<protein>
    <submittedName>
        <fullName evidence="2">Carboxymuconolactone decarboxylase family protein</fullName>
    </submittedName>
</protein>
<name>A0A939FZW1_9BACT</name>